<comment type="caution">
    <text evidence="1">The sequence shown here is derived from an EMBL/GenBank/DDBJ whole genome shotgun (WGS) entry which is preliminary data.</text>
</comment>
<dbReference type="PROSITE" id="PS51257">
    <property type="entry name" value="PROKAR_LIPOPROTEIN"/>
    <property type="match status" value="1"/>
</dbReference>
<evidence type="ECO:0008006" key="3">
    <source>
        <dbReference type="Google" id="ProtNLM"/>
    </source>
</evidence>
<reference evidence="2" key="1">
    <citation type="journal article" date="2019" name="Int. J. Syst. Evol. Microbiol.">
        <title>The Global Catalogue of Microorganisms (GCM) 10K type strain sequencing project: providing services to taxonomists for standard genome sequencing and annotation.</title>
        <authorList>
            <consortium name="The Broad Institute Genomics Platform"/>
            <consortium name="The Broad Institute Genome Sequencing Center for Infectious Disease"/>
            <person name="Wu L."/>
            <person name="Ma J."/>
        </authorList>
    </citation>
    <scope>NUCLEOTIDE SEQUENCE [LARGE SCALE GENOMIC DNA]</scope>
    <source>
        <strain evidence="2">CGMCC 4.7304</strain>
    </source>
</reference>
<evidence type="ECO:0000313" key="2">
    <source>
        <dbReference type="Proteomes" id="UP001596083"/>
    </source>
</evidence>
<dbReference type="RefSeq" id="WP_390317053.1">
    <property type="nucleotide sequence ID" value="NZ_JBHSPB010000009.1"/>
</dbReference>
<dbReference type="Gene3D" id="2.60.40.2880">
    <property type="entry name" value="MmpS1-5, C-terminal soluble domain"/>
    <property type="match status" value="1"/>
</dbReference>
<dbReference type="InterPro" id="IPR038468">
    <property type="entry name" value="MmpS_C"/>
</dbReference>
<sequence>MTEEIVRVSGRKSTVAAALAAAVTLIAGCGSGDGGAEKTYDVTLEAQDTGKTSIYYTLETNHFEQVTLPWKKSGKVTLKDAELKVGRTVSVVPGTVQDPDGTLRAGSCVIYVDGKKVSDNQNGKSNKGCEYKLK</sequence>
<proteinExistence type="predicted"/>
<keyword evidence="2" id="KW-1185">Reference proteome</keyword>
<name>A0ABW0Z0Y1_9ACTN</name>
<accession>A0ABW0Z0Y1</accession>
<evidence type="ECO:0000313" key="1">
    <source>
        <dbReference type="EMBL" id="MFC5721712.1"/>
    </source>
</evidence>
<gene>
    <name evidence="1" type="ORF">ACFP1Z_16185</name>
</gene>
<dbReference type="EMBL" id="JBHSPB010000009">
    <property type="protein sequence ID" value="MFC5721712.1"/>
    <property type="molecule type" value="Genomic_DNA"/>
</dbReference>
<organism evidence="1 2">
    <name type="scientific">Streptomyces gamaensis</name>
    <dbReference type="NCBI Taxonomy" id="1763542"/>
    <lineage>
        <taxon>Bacteria</taxon>
        <taxon>Bacillati</taxon>
        <taxon>Actinomycetota</taxon>
        <taxon>Actinomycetes</taxon>
        <taxon>Kitasatosporales</taxon>
        <taxon>Streptomycetaceae</taxon>
        <taxon>Streptomyces</taxon>
    </lineage>
</organism>
<protein>
    <recommendedName>
        <fullName evidence="3">Lipoprotein</fullName>
    </recommendedName>
</protein>
<dbReference type="Proteomes" id="UP001596083">
    <property type="component" value="Unassembled WGS sequence"/>
</dbReference>